<dbReference type="OrthoDB" id="442921at2759"/>
<dbReference type="Pfam" id="PF11976">
    <property type="entry name" value="Rad60-SLD"/>
    <property type="match status" value="1"/>
</dbReference>
<evidence type="ECO:0000313" key="3">
    <source>
        <dbReference type="EMBL" id="KAF9608630.1"/>
    </source>
</evidence>
<dbReference type="SUPFAM" id="SSF54236">
    <property type="entry name" value="Ubiquitin-like"/>
    <property type="match status" value="1"/>
</dbReference>
<proteinExistence type="predicted"/>
<keyword evidence="4" id="KW-1185">Reference proteome</keyword>
<protein>
    <recommendedName>
        <fullName evidence="2">Rad60/SUMO-like domain-containing protein</fullName>
    </recommendedName>
</protein>
<reference evidence="3 4" key="1">
    <citation type="submission" date="2020-10" db="EMBL/GenBank/DDBJ databases">
        <title>The Coptis chinensis genome and diversification of protoberbering-type alkaloids.</title>
        <authorList>
            <person name="Wang B."/>
            <person name="Shu S."/>
            <person name="Song C."/>
            <person name="Liu Y."/>
        </authorList>
    </citation>
    <scope>NUCLEOTIDE SEQUENCE [LARGE SCALE GENOMIC DNA]</scope>
    <source>
        <strain evidence="3">HL-2020</strain>
        <tissue evidence="3">Leaf</tissue>
    </source>
</reference>
<feature type="compositionally biased region" description="Low complexity" evidence="1">
    <location>
        <begin position="45"/>
        <end position="56"/>
    </location>
</feature>
<dbReference type="InterPro" id="IPR029071">
    <property type="entry name" value="Ubiquitin-like_domsf"/>
</dbReference>
<name>A0A835HX89_9MAGN</name>
<dbReference type="Gene3D" id="3.10.20.90">
    <property type="entry name" value="Phosphatidylinositol 3-kinase Catalytic Subunit, Chain A, domain 1"/>
    <property type="match status" value="1"/>
</dbReference>
<dbReference type="EMBL" id="JADFTS010000004">
    <property type="protein sequence ID" value="KAF9608630.1"/>
    <property type="molecule type" value="Genomic_DNA"/>
</dbReference>
<dbReference type="AlphaFoldDB" id="A0A835HX89"/>
<gene>
    <name evidence="3" type="ORF">IFM89_010115</name>
</gene>
<feature type="region of interest" description="Disordered" evidence="1">
    <location>
        <begin position="1"/>
        <end position="56"/>
    </location>
</feature>
<accession>A0A835HX89</accession>
<sequence>MDFLEMGNSTPEQVEEADSQDSNSEIPPRTPTLKNDVLSTSVSSTTAGNPAPAVPVNTPARTLAGGSVSSAIPSGSGSVFNNISALYELELLPITIIHIYTVGLFINNHLDQTEVSFTIKSNVPLQKLMDAYCKERSVEVNSLRFMIDGKRLRGHQYTDDVAEVHRGGLHDVITPRYHRPLFAKTKVSAGMD</sequence>
<evidence type="ECO:0000256" key="1">
    <source>
        <dbReference type="SAM" id="MobiDB-lite"/>
    </source>
</evidence>
<comment type="caution">
    <text evidence="3">The sequence shown here is derived from an EMBL/GenBank/DDBJ whole genome shotgun (WGS) entry which is preliminary data.</text>
</comment>
<evidence type="ECO:0000259" key="2">
    <source>
        <dbReference type="Pfam" id="PF11976"/>
    </source>
</evidence>
<organism evidence="3 4">
    <name type="scientific">Coptis chinensis</name>
    <dbReference type="NCBI Taxonomy" id="261450"/>
    <lineage>
        <taxon>Eukaryota</taxon>
        <taxon>Viridiplantae</taxon>
        <taxon>Streptophyta</taxon>
        <taxon>Embryophyta</taxon>
        <taxon>Tracheophyta</taxon>
        <taxon>Spermatophyta</taxon>
        <taxon>Magnoliopsida</taxon>
        <taxon>Ranunculales</taxon>
        <taxon>Ranunculaceae</taxon>
        <taxon>Coptidoideae</taxon>
        <taxon>Coptis</taxon>
    </lineage>
</organism>
<feature type="domain" description="Rad60/SUMO-like" evidence="2">
    <location>
        <begin position="111"/>
        <end position="160"/>
    </location>
</feature>
<evidence type="ECO:0000313" key="4">
    <source>
        <dbReference type="Proteomes" id="UP000631114"/>
    </source>
</evidence>
<dbReference type="InterPro" id="IPR022617">
    <property type="entry name" value="Rad60/SUMO-like_dom"/>
</dbReference>
<dbReference type="Proteomes" id="UP000631114">
    <property type="component" value="Unassembled WGS sequence"/>
</dbReference>
<dbReference type="PANTHER" id="PTHR10562">
    <property type="entry name" value="SMALL UBIQUITIN-RELATED MODIFIER"/>
    <property type="match status" value="1"/>
</dbReference>